<evidence type="ECO:0000313" key="4">
    <source>
        <dbReference type="WBParaSite" id="Hba_00430"/>
    </source>
</evidence>
<keyword evidence="2" id="KW-0472">Membrane</keyword>
<proteinExistence type="predicted"/>
<reference evidence="4" key="1">
    <citation type="submission" date="2016-11" db="UniProtKB">
        <authorList>
            <consortium name="WormBaseParasite"/>
        </authorList>
    </citation>
    <scope>IDENTIFICATION</scope>
</reference>
<feature type="transmembrane region" description="Helical" evidence="2">
    <location>
        <begin position="51"/>
        <end position="70"/>
    </location>
</feature>
<evidence type="ECO:0000256" key="2">
    <source>
        <dbReference type="SAM" id="Phobius"/>
    </source>
</evidence>
<evidence type="ECO:0000256" key="1">
    <source>
        <dbReference type="SAM" id="MobiDB-lite"/>
    </source>
</evidence>
<feature type="region of interest" description="Disordered" evidence="1">
    <location>
        <begin position="1"/>
        <end position="36"/>
    </location>
</feature>
<keyword evidence="2" id="KW-0812">Transmembrane</keyword>
<name>A0A1I7W723_HETBA</name>
<dbReference type="Proteomes" id="UP000095283">
    <property type="component" value="Unplaced"/>
</dbReference>
<feature type="compositionally biased region" description="Acidic residues" evidence="1">
    <location>
        <begin position="1"/>
        <end position="13"/>
    </location>
</feature>
<accession>A0A1I7W723</accession>
<keyword evidence="2" id="KW-1133">Transmembrane helix</keyword>
<keyword evidence="3" id="KW-1185">Reference proteome</keyword>
<dbReference type="WBParaSite" id="Hba_00430">
    <property type="protein sequence ID" value="Hba_00430"/>
    <property type="gene ID" value="Hba_00430"/>
</dbReference>
<organism evidence="3 4">
    <name type="scientific">Heterorhabditis bacteriophora</name>
    <name type="common">Entomopathogenic nematode worm</name>
    <dbReference type="NCBI Taxonomy" id="37862"/>
    <lineage>
        <taxon>Eukaryota</taxon>
        <taxon>Metazoa</taxon>
        <taxon>Ecdysozoa</taxon>
        <taxon>Nematoda</taxon>
        <taxon>Chromadorea</taxon>
        <taxon>Rhabditida</taxon>
        <taxon>Rhabditina</taxon>
        <taxon>Rhabditomorpha</taxon>
        <taxon>Strongyloidea</taxon>
        <taxon>Heterorhabditidae</taxon>
        <taxon>Heterorhabditis</taxon>
    </lineage>
</organism>
<evidence type="ECO:0000313" key="3">
    <source>
        <dbReference type="Proteomes" id="UP000095283"/>
    </source>
</evidence>
<dbReference type="AlphaFoldDB" id="A0A1I7W723"/>
<protein>
    <submittedName>
        <fullName evidence="4">PRRT2</fullName>
    </submittedName>
</protein>
<sequence>MEPEEPEEDETPAEEEKPKQRAPPPPQEEKPAAEMTEAEAAMLVSKTSHVFIYPLQIICTINAVLIELFCTIKKKKNITT</sequence>